<name>A0AAN6RLK5_9PLEO</name>
<proteinExistence type="predicted"/>
<keyword evidence="4" id="KW-1185">Reference proteome</keyword>
<keyword evidence="2" id="KW-0812">Transmembrane</keyword>
<feature type="compositionally biased region" description="Low complexity" evidence="1">
    <location>
        <begin position="387"/>
        <end position="434"/>
    </location>
</feature>
<feature type="non-terminal residue" evidence="3">
    <location>
        <position position="1"/>
    </location>
</feature>
<gene>
    <name evidence="3" type="ORF">GRF29_8g278119</name>
</gene>
<dbReference type="EMBL" id="WVTA01000002">
    <property type="protein sequence ID" value="KAK3215526.1"/>
    <property type="molecule type" value="Genomic_DNA"/>
</dbReference>
<feature type="region of interest" description="Disordered" evidence="1">
    <location>
        <begin position="667"/>
        <end position="731"/>
    </location>
</feature>
<dbReference type="Proteomes" id="UP001280581">
    <property type="component" value="Unassembled WGS sequence"/>
</dbReference>
<keyword evidence="2" id="KW-0472">Membrane</keyword>
<comment type="caution">
    <text evidence="3">The sequence shown here is derived from an EMBL/GenBank/DDBJ whole genome shotgun (WGS) entry which is preliminary data.</text>
</comment>
<dbReference type="AlphaFoldDB" id="A0AAN6RLK5"/>
<feature type="compositionally biased region" description="Basic residues" evidence="1">
    <location>
        <begin position="496"/>
        <end position="507"/>
    </location>
</feature>
<evidence type="ECO:0000256" key="2">
    <source>
        <dbReference type="SAM" id="Phobius"/>
    </source>
</evidence>
<accession>A0AAN6RLK5</accession>
<feature type="compositionally biased region" description="Polar residues" evidence="1">
    <location>
        <begin position="461"/>
        <end position="472"/>
    </location>
</feature>
<feature type="transmembrane region" description="Helical" evidence="2">
    <location>
        <begin position="900"/>
        <end position="921"/>
    </location>
</feature>
<feature type="compositionally biased region" description="Low complexity" evidence="1">
    <location>
        <begin position="670"/>
        <end position="687"/>
    </location>
</feature>
<feature type="region of interest" description="Disordered" evidence="1">
    <location>
        <begin position="36"/>
        <end position="56"/>
    </location>
</feature>
<sequence length="952" mass="105535">SGLGCITGRKRLPLHQASSIASPVPRSHVVNRSMRKEITTLQPLEDGRETPLPQYEKTQSVPFTLTLQEEKDKPGQFQLVVNVDPRHSKDNGGNPLKPTPSKKLVANLQEAPSLGYDVSQLYHTQRSSPPSTPQTDTQGWSDLDAIPSEFLEKVVPDWKITFSRSDSTASTQSRKLADIKARIKKSGKGFVVRLLKGSSADTNEVAEVHLGRDSVGQLPTVPELDSTAPPAELDTVTPASHVPNPVSNSIFEIGSSGHPGVERSARPAPAAILSSIPEWINEVYRDVPPRFSMQEDSFSEAETLLPDRSIADRLEDRADTESILTRASQLPTRSSSIVKTPTRGLSVVGPVRRVEKGSRTRAKGKMTRMNLNRTGARKSFIGRSPNESISESTFQSTSESTVEQQLRDAAAAIVAPAPGHHSSSSSSDESSGGSLDQNLHMRQRRAHPDKHEATNRKPRRQSQPLETGSSAQPKARLSLHTNLPLAKSANTSPISNRKRSPRTKKPKAALPLSQPAADDQPSQEAPIWTEIRPEDAEEVRETLFGTVPDELESIREDTRRSIPRIEEPVSQDDVGKFDLPPGYEVHSVRSVQGNRFSAYLGLALGAVLDNLVDGLHHLRQTYGSEPPVAPGHTRVRWTCLCGESLYDDFVERRPGAARWLEEYLNRPRTHAPSSPHSRSSTSTSMSSIFDNMSRTSTLATPSSTYSGSSPWGRNDNTSKYSPVRTQSSNSFSVIARPPEEDSWLLTCANEGRLTPKIVHLDVNTHRIRSDRDLAIVLRQHYEQLNRRWLKWTRLRGLTTIEFVQFEVHRNRFADIRAAPSMPPLSSSVNEKSPSHHPYTFEPCDLMPPVGSKYLLHLFMHPEDYDEEQVTYKRSPKRRERLQFGMGWGINLVEGFQAQKVWAFIMACFGVGSGVFAILWTVRENDVQGAFGVAGWIVTLAVLVLGALQAWLE</sequence>
<feature type="transmembrane region" description="Helical" evidence="2">
    <location>
        <begin position="928"/>
        <end position="951"/>
    </location>
</feature>
<feature type="region of interest" description="Disordered" evidence="1">
    <location>
        <begin position="356"/>
        <end position="526"/>
    </location>
</feature>
<evidence type="ECO:0000256" key="1">
    <source>
        <dbReference type="SAM" id="MobiDB-lite"/>
    </source>
</evidence>
<evidence type="ECO:0000313" key="4">
    <source>
        <dbReference type="Proteomes" id="UP001280581"/>
    </source>
</evidence>
<reference evidence="3 4" key="1">
    <citation type="submission" date="2021-02" db="EMBL/GenBank/DDBJ databases">
        <title>Genome assembly of Pseudopithomyces chartarum.</title>
        <authorList>
            <person name="Jauregui R."/>
            <person name="Singh J."/>
            <person name="Voisey C."/>
        </authorList>
    </citation>
    <scope>NUCLEOTIDE SEQUENCE [LARGE SCALE GENOMIC DNA]</scope>
    <source>
        <strain evidence="3 4">AGR01</strain>
    </source>
</reference>
<keyword evidence="2" id="KW-1133">Transmembrane helix</keyword>
<feature type="compositionally biased region" description="Polar residues" evidence="1">
    <location>
        <begin position="688"/>
        <end position="731"/>
    </location>
</feature>
<organism evidence="3 4">
    <name type="scientific">Pseudopithomyces chartarum</name>
    <dbReference type="NCBI Taxonomy" id="1892770"/>
    <lineage>
        <taxon>Eukaryota</taxon>
        <taxon>Fungi</taxon>
        <taxon>Dikarya</taxon>
        <taxon>Ascomycota</taxon>
        <taxon>Pezizomycotina</taxon>
        <taxon>Dothideomycetes</taxon>
        <taxon>Pleosporomycetidae</taxon>
        <taxon>Pleosporales</taxon>
        <taxon>Massarineae</taxon>
        <taxon>Didymosphaeriaceae</taxon>
        <taxon>Pseudopithomyces</taxon>
    </lineage>
</organism>
<protein>
    <submittedName>
        <fullName evidence="3">Uncharacterized protein</fullName>
    </submittedName>
</protein>
<evidence type="ECO:0000313" key="3">
    <source>
        <dbReference type="EMBL" id="KAK3215526.1"/>
    </source>
</evidence>